<dbReference type="SUPFAM" id="SSF160443">
    <property type="entry name" value="SMR domain-like"/>
    <property type="match status" value="1"/>
</dbReference>
<keyword evidence="5 8" id="KW-0067">ATP-binding</keyword>
<dbReference type="PANTHER" id="PTHR48466:SF2">
    <property type="entry name" value="OS10G0509000 PROTEIN"/>
    <property type="match status" value="1"/>
</dbReference>
<comment type="caution">
    <text evidence="12">The sequence shown here is derived from an EMBL/GenBank/DDBJ whole genome shotgun (WGS) entry which is preliminary data.</text>
</comment>
<keyword evidence="3 8" id="KW-0547">Nucleotide-binding</keyword>
<keyword evidence="9" id="KW-0175">Coiled coil</keyword>
<feature type="compositionally biased region" description="Polar residues" evidence="10">
    <location>
        <begin position="699"/>
        <end position="711"/>
    </location>
</feature>
<evidence type="ECO:0000259" key="11">
    <source>
        <dbReference type="PROSITE" id="PS50828"/>
    </source>
</evidence>
<evidence type="ECO:0000256" key="4">
    <source>
        <dbReference type="ARBA" id="ARBA00022801"/>
    </source>
</evidence>
<dbReference type="PIRSF" id="PIRSF005814">
    <property type="entry name" value="MutS_YshD"/>
    <property type="match status" value="1"/>
</dbReference>
<dbReference type="GO" id="GO:0016887">
    <property type="term" value="F:ATP hydrolysis activity"/>
    <property type="evidence" value="ECO:0007669"/>
    <property type="project" value="InterPro"/>
</dbReference>
<keyword evidence="2 8" id="KW-0699">rRNA-binding</keyword>
<dbReference type="Pfam" id="PF01713">
    <property type="entry name" value="Smr"/>
    <property type="match status" value="1"/>
</dbReference>
<organism evidence="12 13">
    <name type="scientific">Candidatus Faecalibacterium intestinigallinarum</name>
    <dbReference type="NCBI Taxonomy" id="2838581"/>
    <lineage>
        <taxon>Bacteria</taxon>
        <taxon>Bacillati</taxon>
        <taxon>Bacillota</taxon>
        <taxon>Clostridia</taxon>
        <taxon>Eubacteriales</taxon>
        <taxon>Oscillospiraceae</taxon>
        <taxon>Faecalibacterium</taxon>
    </lineage>
</organism>
<dbReference type="GO" id="GO:0030983">
    <property type="term" value="F:mismatched DNA binding"/>
    <property type="evidence" value="ECO:0007669"/>
    <property type="project" value="InterPro"/>
</dbReference>
<name>A0A9D1Q9L8_9FIRM</name>
<dbReference type="GO" id="GO:0019843">
    <property type="term" value="F:rRNA binding"/>
    <property type="evidence" value="ECO:0007669"/>
    <property type="project" value="UniProtKB-UniRule"/>
</dbReference>
<accession>A0A9D1Q9L8</accession>
<dbReference type="PROSITE" id="PS50828">
    <property type="entry name" value="SMR"/>
    <property type="match status" value="1"/>
</dbReference>
<reference evidence="12" key="2">
    <citation type="submission" date="2021-04" db="EMBL/GenBank/DDBJ databases">
        <authorList>
            <person name="Gilroy R."/>
        </authorList>
    </citation>
    <scope>NUCLEOTIDE SEQUENCE</scope>
    <source>
        <strain evidence="12">ChiHcolR34-3080</strain>
    </source>
</reference>
<dbReference type="GO" id="GO:0006298">
    <property type="term" value="P:mismatch repair"/>
    <property type="evidence" value="ECO:0007669"/>
    <property type="project" value="InterPro"/>
</dbReference>
<dbReference type="PANTHER" id="PTHR48466">
    <property type="entry name" value="OS10G0509000 PROTEIN-RELATED"/>
    <property type="match status" value="1"/>
</dbReference>
<dbReference type="CDD" id="cd03280">
    <property type="entry name" value="ABC_MutS2"/>
    <property type="match status" value="1"/>
</dbReference>
<evidence type="ECO:0000256" key="10">
    <source>
        <dbReference type="SAM" id="MobiDB-lite"/>
    </source>
</evidence>
<dbReference type="SMART" id="SM00534">
    <property type="entry name" value="MUTSac"/>
    <property type="match status" value="1"/>
</dbReference>
<evidence type="ECO:0000313" key="12">
    <source>
        <dbReference type="EMBL" id="HIW08579.1"/>
    </source>
</evidence>
<dbReference type="InterPro" id="IPR002625">
    <property type="entry name" value="Smr_dom"/>
</dbReference>
<keyword evidence="6 8" id="KW-0694">RNA-binding</keyword>
<sequence>METGYLKTLELNKIIERAAAGCVCKEARAKMLELTPQCDPDEVRFALEQTDAVNTLLIKNGSPRFGGVEGVSGLAARAVKGGVLSMGELLEVAGALRNFQNLSAWYGSTDHDALPTDDLFYALAPQPGLEQQISDAILAPDTMADTASHTLAELRKKIRATENAIRDRLEGLVHNMESSKYLQEAVVSIRNGRYVVPVKSEYRGEISGIIHDVSSTGATVFVEPQAVVEANARILQYRAQEAQEIERILTAFTSQVAAIEPQFQFSYKAMLEIDILLAKARMALEMKAFKPSVSYDGSFSLVRARHPLIDPARCVPVDIALGSDYDSLIITGPNTGGKTVTLKTAGLLCAMAQCGFLIPADERSEVCVFQEYLVDIGDEQSIEQSLSTFSGHMTKITGILELAAPGTLVLLDELGAGTDPAEGAALAVAIIEELRRRGVLLMATTHYAELKVFALETPGVVNASCEFDLETLRPTYKLSVGVPGKSNAFLISEKLGIPERVIEAAKQHLSADDKRLDAVLGQLDDLKLQLKASQDEVERLRHEAAHQLEDAQKKKEELIRQGENELEAARAKARALAQQVENEAYRLTDELRQIQKDEKTSAQQRAQRAREIAKKESAKLFAHSDVVHNPVRDFVPLKEVRVGQEVCIAELGQLATVLALPDRNGDVLVRAGIVKTKVPLKGLKQPDKLEKAPVAPKTKAQQRYTRQTGDSSRGDGGHFERVRRETKMECNLLGLTVDEAIQEADSFIDHAVLNGQSTVYLIHGNGTGALRAAIQKHLRGHRNVKSFRLGRYGEGESGVTVVELK</sequence>
<gene>
    <name evidence="8" type="primary">mutS2</name>
    <name evidence="8" type="synonym">rqcU</name>
    <name evidence="12" type="ORF">H9890_04150</name>
</gene>
<feature type="binding site" evidence="8">
    <location>
        <begin position="332"/>
        <end position="339"/>
    </location>
    <ligand>
        <name>ATP</name>
        <dbReference type="ChEBI" id="CHEBI:30616"/>
    </ligand>
</feature>
<dbReference type="HAMAP" id="MF_00092">
    <property type="entry name" value="MutS2"/>
    <property type="match status" value="1"/>
</dbReference>
<keyword evidence="7 8" id="KW-0238">DNA-binding</keyword>
<dbReference type="SUPFAM" id="SSF52540">
    <property type="entry name" value="P-loop containing nucleoside triphosphate hydrolases"/>
    <property type="match status" value="1"/>
</dbReference>
<evidence type="ECO:0000256" key="2">
    <source>
        <dbReference type="ARBA" id="ARBA00022730"/>
    </source>
</evidence>
<dbReference type="SMART" id="SM00463">
    <property type="entry name" value="SMR"/>
    <property type="match status" value="1"/>
</dbReference>
<dbReference type="Pfam" id="PF20297">
    <property type="entry name" value="MSSS"/>
    <property type="match status" value="1"/>
</dbReference>
<keyword evidence="8 12" id="KW-0255">Endonuclease</keyword>
<dbReference type="InterPro" id="IPR045076">
    <property type="entry name" value="MutS"/>
</dbReference>
<reference evidence="12" key="1">
    <citation type="journal article" date="2021" name="PeerJ">
        <title>Extensive microbial diversity within the chicken gut microbiome revealed by metagenomics and culture.</title>
        <authorList>
            <person name="Gilroy R."/>
            <person name="Ravi A."/>
            <person name="Getino M."/>
            <person name="Pursley I."/>
            <person name="Horton D.L."/>
            <person name="Alikhan N.F."/>
            <person name="Baker D."/>
            <person name="Gharbi K."/>
            <person name="Hall N."/>
            <person name="Watson M."/>
            <person name="Adriaenssens E.M."/>
            <person name="Foster-Nyarko E."/>
            <person name="Jarju S."/>
            <person name="Secka A."/>
            <person name="Antonio M."/>
            <person name="Oren A."/>
            <person name="Chaudhuri R.R."/>
            <person name="La Ragione R."/>
            <person name="Hildebrand F."/>
            <person name="Pallen M.J."/>
        </authorList>
    </citation>
    <scope>NUCLEOTIDE SEQUENCE</scope>
    <source>
        <strain evidence="12">ChiHcolR34-3080</strain>
    </source>
</reference>
<dbReference type="Pfam" id="PF00488">
    <property type="entry name" value="MutS_V"/>
    <property type="match status" value="1"/>
</dbReference>
<dbReference type="Gene3D" id="3.40.50.300">
    <property type="entry name" value="P-loop containing nucleotide triphosphate hydrolases"/>
    <property type="match status" value="1"/>
</dbReference>
<evidence type="ECO:0000256" key="5">
    <source>
        <dbReference type="ARBA" id="ARBA00022840"/>
    </source>
</evidence>
<dbReference type="GO" id="GO:0004519">
    <property type="term" value="F:endonuclease activity"/>
    <property type="evidence" value="ECO:0007669"/>
    <property type="project" value="UniProtKB-UniRule"/>
</dbReference>
<dbReference type="InterPro" id="IPR005747">
    <property type="entry name" value="MutS2"/>
</dbReference>
<dbReference type="GO" id="GO:0005524">
    <property type="term" value="F:ATP binding"/>
    <property type="evidence" value="ECO:0007669"/>
    <property type="project" value="UniProtKB-UniRule"/>
</dbReference>
<dbReference type="EC" id="3.6.4.-" evidence="8"/>
<comment type="subunit">
    <text evidence="8">Homodimer. Binds to stalled ribosomes, contacting rRNA.</text>
</comment>
<evidence type="ECO:0000256" key="8">
    <source>
        <dbReference type="HAMAP-Rule" id="MF_00092"/>
    </source>
</evidence>
<dbReference type="InterPro" id="IPR027417">
    <property type="entry name" value="P-loop_NTPase"/>
</dbReference>
<dbReference type="NCBIfam" id="TIGR01069">
    <property type="entry name" value="mutS2"/>
    <property type="match status" value="1"/>
</dbReference>
<dbReference type="InterPro" id="IPR036187">
    <property type="entry name" value="DNA_mismatch_repair_MutS_sf"/>
</dbReference>
<comment type="function">
    <text evidence="8">Acts as a ribosome collision sensor, splitting the ribosome into its 2 subunits. Detects stalled/collided 70S ribosomes which it binds and splits by an ATP-hydrolysis driven conformational change. Acts upstream of the ribosome quality control system (RQC), a ribosome-associated complex that mediates the extraction of incompletely synthesized nascent chains from stalled ribosomes and their subsequent degradation. Probably generates substrates for RQC.</text>
</comment>
<dbReference type="GO" id="GO:0140664">
    <property type="term" value="F:ATP-dependent DNA damage sensor activity"/>
    <property type="evidence" value="ECO:0007669"/>
    <property type="project" value="InterPro"/>
</dbReference>
<dbReference type="EMBL" id="DXHQ01000048">
    <property type="protein sequence ID" value="HIW08579.1"/>
    <property type="molecule type" value="Genomic_DNA"/>
</dbReference>
<feature type="region of interest" description="Disordered" evidence="10">
    <location>
        <begin position="687"/>
        <end position="719"/>
    </location>
</feature>
<dbReference type="EC" id="3.1.-.-" evidence="8"/>
<dbReference type="GO" id="GO:0043023">
    <property type="term" value="F:ribosomal large subunit binding"/>
    <property type="evidence" value="ECO:0007669"/>
    <property type="project" value="UniProtKB-UniRule"/>
</dbReference>
<dbReference type="Gene3D" id="3.30.1370.110">
    <property type="match status" value="1"/>
</dbReference>
<dbReference type="PROSITE" id="PS00486">
    <property type="entry name" value="DNA_MISMATCH_REPAIR_2"/>
    <property type="match status" value="1"/>
</dbReference>
<feature type="coiled-coil region" evidence="9">
    <location>
        <begin position="516"/>
        <end position="597"/>
    </location>
</feature>
<dbReference type="SUPFAM" id="SSF48334">
    <property type="entry name" value="DNA repair protein MutS, domain III"/>
    <property type="match status" value="1"/>
</dbReference>
<dbReference type="AlphaFoldDB" id="A0A9D1Q9L8"/>
<dbReference type="GO" id="GO:0072344">
    <property type="term" value="P:rescue of stalled ribosome"/>
    <property type="evidence" value="ECO:0007669"/>
    <property type="project" value="UniProtKB-UniRule"/>
</dbReference>
<proteinExistence type="inferred from homology"/>
<keyword evidence="4 8" id="KW-0378">Hydrolase</keyword>
<evidence type="ECO:0000256" key="3">
    <source>
        <dbReference type="ARBA" id="ARBA00022741"/>
    </source>
</evidence>
<protein>
    <recommendedName>
        <fullName evidence="8">Endonuclease MutS2</fullName>
        <ecNumber evidence="8">3.1.-.-</ecNumber>
    </recommendedName>
    <alternativeName>
        <fullName evidence="8">Ribosome-associated protein quality control-upstream factor</fullName>
        <shortName evidence="8">RQC-upstream factor</shortName>
        <shortName evidence="8">RqcU</shortName>
        <ecNumber evidence="8">3.6.4.-</ecNumber>
    </alternativeName>
</protein>
<evidence type="ECO:0000256" key="6">
    <source>
        <dbReference type="ARBA" id="ARBA00022884"/>
    </source>
</evidence>
<dbReference type="Proteomes" id="UP000823933">
    <property type="component" value="Unassembled WGS sequence"/>
</dbReference>
<feature type="domain" description="Smr" evidence="11">
    <location>
        <begin position="730"/>
        <end position="805"/>
    </location>
</feature>
<comment type="similarity">
    <text evidence="8">Belongs to the DNA mismatch repair MutS family. MutS2 subfamily.</text>
</comment>
<dbReference type="InterPro" id="IPR036063">
    <property type="entry name" value="Smr_dom_sf"/>
</dbReference>
<keyword evidence="1 8" id="KW-0540">Nuclease</keyword>
<dbReference type="SMART" id="SM00533">
    <property type="entry name" value="MUTSd"/>
    <property type="match status" value="1"/>
</dbReference>
<dbReference type="InterPro" id="IPR000432">
    <property type="entry name" value="DNA_mismatch_repair_MutS_C"/>
</dbReference>
<comment type="function">
    <text evidence="8">Endonuclease that is involved in the suppression of homologous recombination and thus may have a key role in the control of bacterial genetic diversity.</text>
</comment>
<evidence type="ECO:0000256" key="1">
    <source>
        <dbReference type="ARBA" id="ARBA00022722"/>
    </source>
</evidence>
<dbReference type="GO" id="GO:0045910">
    <property type="term" value="P:negative regulation of DNA recombination"/>
    <property type="evidence" value="ECO:0007669"/>
    <property type="project" value="InterPro"/>
</dbReference>
<dbReference type="FunFam" id="3.40.50.300:FF:000830">
    <property type="entry name" value="Endonuclease MutS2"/>
    <property type="match status" value="1"/>
</dbReference>
<evidence type="ECO:0000313" key="13">
    <source>
        <dbReference type="Proteomes" id="UP000823933"/>
    </source>
</evidence>
<evidence type="ECO:0000256" key="7">
    <source>
        <dbReference type="ARBA" id="ARBA00023125"/>
    </source>
</evidence>
<evidence type="ECO:0000256" key="9">
    <source>
        <dbReference type="SAM" id="Coils"/>
    </source>
</evidence>
<dbReference type="InterPro" id="IPR007696">
    <property type="entry name" value="DNA_mismatch_repair_MutS_core"/>
</dbReference>
<dbReference type="InterPro" id="IPR046893">
    <property type="entry name" value="MSSS"/>
</dbReference>